<comment type="caution">
    <text evidence="2">The sequence shown here is derived from an EMBL/GenBank/DDBJ whole genome shotgun (WGS) entry which is preliminary data.</text>
</comment>
<dbReference type="Proteomes" id="UP000673394">
    <property type="component" value="Unassembled WGS sequence"/>
</dbReference>
<dbReference type="Pfam" id="PF10031">
    <property type="entry name" value="DUF2273"/>
    <property type="match status" value="1"/>
</dbReference>
<organism evidence="2 3">
    <name type="scientific">Paenibacillus lignilyticus</name>
    <dbReference type="NCBI Taxonomy" id="1172615"/>
    <lineage>
        <taxon>Bacteria</taxon>
        <taxon>Bacillati</taxon>
        <taxon>Bacillota</taxon>
        <taxon>Bacilli</taxon>
        <taxon>Bacillales</taxon>
        <taxon>Paenibacillaceae</taxon>
        <taxon>Paenibacillus</taxon>
    </lineage>
</organism>
<keyword evidence="1" id="KW-1133">Transmembrane helix</keyword>
<name>A0ABS5CEF3_9BACL</name>
<proteinExistence type="predicted"/>
<protein>
    <submittedName>
        <fullName evidence="2">DUF2273 domain-containing protein</fullName>
    </submittedName>
</protein>
<evidence type="ECO:0000256" key="1">
    <source>
        <dbReference type="SAM" id="Phobius"/>
    </source>
</evidence>
<keyword evidence="3" id="KW-1185">Reference proteome</keyword>
<gene>
    <name evidence="2" type="ORF">I8J30_16765</name>
</gene>
<sequence length="78" mass="9267">MPMWKEIWTTYGGRIAGVSVGIILGLLYFIVGFWDMLFFGLLLWVGYTIGKMKDEQSGPIIPWHRVTEWLMERWRPFK</sequence>
<reference evidence="2 3" key="1">
    <citation type="submission" date="2021-04" db="EMBL/GenBank/DDBJ databases">
        <title>Paenibacillus sp. DLE-14 whole genome sequence.</title>
        <authorList>
            <person name="Ham Y.J."/>
        </authorList>
    </citation>
    <scope>NUCLEOTIDE SEQUENCE [LARGE SCALE GENOMIC DNA]</scope>
    <source>
        <strain evidence="2 3">DLE-14</strain>
    </source>
</reference>
<evidence type="ECO:0000313" key="2">
    <source>
        <dbReference type="EMBL" id="MBP3964369.1"/>
    </source>
</evidence>
<evidence type="ECO:0000313" key="3">
    <source>
        <dbReference type="Proteomes" id="UP000673394"/>
    </source>
</evidence>
<keyword evidence="1" id="KW-0472">Membrane</keyword>
<feature type="transmembrane region" description="Helical" evidence="1">
    <location>
        <begin position="20"/>
        <end position="45"/>
    </location>
</feature>
<accession>A0ABS5CEF3</accession>
<dbReference type="EMBL" id="JAGKSP010000006">
    <property type="protein sequence ID" value="MBP3964369.1"/>
    <property type="molecule type" value="Genomic_DNA"/>
</dbReference>
<dbReference type="InterPro" id="IPR018730">
    <property type="entry name" value="DUF2273"/>
</dbReference>
<keyword evidence="1" id="KW-0812">Transmembrane</keyword>